<proteinExistence type="predicted"/>
<dbReference type="AlphaFoldDB" id="A0A0P0RQ27"/>
<dbReference type="Proteomes" id="UP000019146">
    <property type="component" value="Plasmid unnamed"/>
</dbReference>
<evidence type="ECO:0000313" key="2">
    <source>
        <dbReference type="EMBL" id="ALL71065.1"/>
    </source>
</evidence>
<protein>
    <submittedName>
        <fullName evidence="2">Putative secretion system X translation initiation factor</fullName>
    </submittedName>
</protein>
<keyword evidence="2" id="KW-0614">Plasmid</keyword>
<dbReference type="KEGG" id="bcai:K788_0002108"/>
<organism evidence="2 3">
    <name type="scientific">Paraburkholderia caribensis MBA4</name>
    <dbReference type="NCBI Taxonomy" id="1323664"/>
    <lineage>
        <taxon>Bacteria</taxon>
        <taxon>Pseudomonadati</taxon>
        <taxon>Pseudomonadota</taxon>
        <taxon>Betaproteobacteria</taxon>
        <taxon>Burkholderiales</taxon>
        <taxon>Burkholderiaceae</taxon>
        <taxon>Paraburkholderia</taxon>
    </lineage>
</organism>
<dbReference type="GO" id="GO:0003743">
    <property type="term" value="F:translation initiation factor activity"/>
    <property type="evidence" value="ECO:0007669"/>
    <property type="project" value="UniProtKB-KW"/>
</dbReference>
<sequence>MKRKHMVLALVFLLCAGLLAFGRTNPADQVVEAVPRAGAHAATASARAAGAEPVGIAALRARTELIGSTTGEHHELFGSRPMAPPLPSAAPAGAEIPPLPTEPAVPSLPFTYLGKQGADGNWEVYLTRGDETLIARDQTVIDGTYRVDAIKPPTMTLVYLPLKLVQTMDIGSAD</sequence>
<accession>A0A0P0RQ27</accession>
<dbReference type="GeneID" id="69974462"/>
<gene>
    <name evidence="2" type="ORF">K788_0002108</name>
</gene>
<dbReference type="RefSeq" id="WP_035993048.1">
    <property type="nucleotide sequence ID" value="NZ_CP012748.1"/>
</dbReference>
<keyword evidence="2" id="KW-0648">Protein biosynthesis</keyword>
<keyword evidence="1" id="KW-0732">Signal</keyword>
<keyword evidence="2" id="KW-0396">Initiation factor</keyword>
<evidence type="ECO:0000256" key="1">
    <source>
        <dbReference type="SAM" id="SignalP"/>
    </source>
</evidence>
<reference evidence="2 3" key="1">
    <citation type="journal article" date="2014" name="Genome Announc.">
        <title>Draft Genome Sequence of the Haloacid-Degrading Burkholderia caribensis Strain MBA4.</title>
        <authorList>
            <person name="Pan Y."/>
            <person name="Kong K.F."/>
            <person name="Tsang J.S."/>
        </authorList>
    </citation>
    <scope>NUCLEOTIDE SEQUENCE [LARGE SCALE GENOMIC DNA]</scope>
    <source>
        <strain evidence="2 3">MBA4</strain>
        <plasmid evidence="3">Plasmid</plasmid>
    </source>
</reference>
<feature type="chain" id="PRO_5006054557" evidence="1">
    <location>
        <begin position="21"/>
        <end position="174"/>
    </location>
</feature>
<geneLocation type="plasmid" evidence="3"/>
<name>A0A0P0RQ27_9BURK</name>
<evidence type="ECO:0000313" key="3">
    <source>
        <dbReference type="Proteomes" id="UP000019146"/>
    </source>
</evidence>
<feature type="signal peptide" evidence="1">
    <location>
        <begin position="1"/>
        <end position="20"/>
    </location>
</feature>
<dbReference type="EMBL" id="CP012748">
    <property type="protein sequence ID" value="ALL71065.1"/>
    <property type="molecule type" value="Genomic_DNA"/>
</dbReference>